<gene>
    <name evidence="1" type="ORF">PREVCOP_03762</name>
</gene>
<evidence type="ECO:0000313" key="2">
    <source>
        <dbReference type="Proteomes" id="UP000004477"/>
    </source>
</evidence>
<proteinExistence type="predicted"/>
<evidence type="ECO:0000313" key="1">
    <source>
        <dbReference type="EMBL" id="EFB36715.1"/>
    </source>
</evidence>
<comment type="caution">
    <text evidence="1">The sequence shown here is derived from an EMBL/GenBank/DDBJ whole genome shotgun (WGS) entry which is preliminary data.</text>
</comment>
<name>D1P9E7_9BACT</name>
<sequence length="41" mass="4396">MNSLRDDDYIALQQPVQGYLCSSLAVFLAYLGEGRVGSGST</sequence>
<dbReference type="Proteomes" id="UP000004477">
    <property type="component" value="Unassembled WGS sequence"/>
</dbReference>
<dbReference type="AlphaFoldDB" id="D1P9E7"/>
<dbReference type="HOGENOM" id="CLU_3274449_0_0_10"/>
<accession>D1P9E7</accession>
<protein>
    <submittedName>
        <fullName evidence="1">Uncharacterized protein</fullName>
    </submittedName>
</protein>
<keyword evidence="2" id="KW-1185">Reference proteome</keyword>
<organism evidence="1 2">
    <name type="scientific">Segatella copri DSM 18205</name>
    <dbReference type="NCBI Taxonomy" id="537011"/>
    <lineage>
        <taxon>Bacteria</taxon>
        <taxon>Pseudomonadati</taxon>
        <taxon>Bacteroidota</taxon>
        <taxon>Bacteroidia</taxon>
        <taxon>Bacteroidales</taxon>
        <taxon>Prevotellaceae</taxon>
        <taxon>Segatella</taxon>
    </lineage>
</organism>
<reference evidence="1" key="1">
    <citation type="submission" date="2009-11" db="EMBL/GenBank/DDBJ databases">
        <authorList>
            <person name="Weinstock G."/>
            <person name="Sodergren E."/>
            <person name="Clifton S."/>
            <person name="Fulton L."/>
            <person name="Fulton B."/>
            <person name="Courtney L."/>
            <person name="Fronick C."/>
            <person name="Harrison M."/>
            <person name="Strong C."/>
            <person name="Farmer C."/>
            <person name="Delahaunty K."/>
            <person name="Markovic C."/>
            <person name="Hall O."/>
            <person name="Minx P."/>
            <person name="Tomlinson C."/>
            <person name="Mitreva M."/>
            <person name="Nelson J."/>
            <person name="Hou S."/>
            <person name="Wollam A."/>
            <person name="Pepin K.H."/>
            <person name="Johnson M."/>
            <person name="Bhonagiri V."/>
            <person name="Nash W.E."/>
            <person name="Warren W."/>
            <person name="Chinwalla A."/>
            <person name="Mardis E.R."/>
            <person name="Wilson R.K."/>
        </authorList>
    </citation>
    <scope>NUCLEOTIDE SEQUENCE [LARGE SCALE GENOMIC DNA]</scope>
    <source>
        <strain evidence="1">DSM 18205</strain>
    </source>
</reference>
<dbReference type="EMBL" id="ACBX02000004">
    <property type="protein sequence ID" value="EFB36715.1"/>
    <property type="molecule type" value="Genomic_DNA"/>
</dbReference>
<dbReference type="PaxDb" id="537011-PREVCOP_03762"/>